<dbReference type="GO" id="GO:0020037">
    <property type="term" value="F:heme binding"/>
    <property type="evidence" value="ECO:0007669"/>
    <property type="project" value="InterPro"/>
</dbReference>
<dbReference type="AlphaFoldDB" id="A0A2G1MHL8"/>
<name>A0A2G1MHL8_9RHOB</name>
<dbReference type="InterPro" id="IPR036909">
    <property type="entry name" value="Cyt_c-like_dom_sf"/>
</dbReference>
<dbReference type="Gene3D" id="1.10.760.10">
    <property type="entry name" value="Cytochrome c-like domain"/>
    <property type="match status" value="1"/>
</dbReference>
<reference evidence="11 12" key="1">
    <citation type="submission" date="2017-08" db="EMBL/GenBank/DDBJ databases">
        <title>Draft Genome Sequence of Loktanella cinnabarina Strain XM1, Isolated from Coastal Surface Water.</title>
        <authorList>
            <person name="Ma R."/>
            <person name="Wang J."/>
            <person name="Wang Q."/>
            <person name="Ma Z."/>
            <person name="Li J."/>
            <person name="Chen L."/>
        </authorList>
    </citation>
    <scope>NUCLEOTIDE SEQUENCE [LARGE SCALE GENOMIC DNA]</scope>
    <source>
        <strain evidence="11 12">XM1</strain>
    </source>
</reference>
<dbReference type="InterPro" id="IPR008168">
    <property type="entry name" value="Cyt_C_IC"/>
</dbReference>
<keyword evidence="4" id="KW-0679">Respiratory chain</keyword>
<evidence type="ECO:0000256" key="6">
    <source>
        <dbReference type="ARBA" id="ARBA00022982"/>
    </source>
</evidence>
<dbReference type="Proteomes" id="UP000221860">
    <property type="component" value="Unassembled WGS sequence"/>
</dbReference>
<feature type="domain" description="Cytochrome c" evidence="10">
    <location>
        <begin position="17"/>
        <end position="97"/>
    </location>
</feature>
<dbReference type="PRINTS" id="PR00605">
    <property type="entry name" value="CYTCHROMECIC"/>
</dbReference>
<evidence type="ECO:0000313" key="12">
    <source>
        <dbReference type="Proteomes" id="UP000221860"/>
    </source>
</evidence>
<evidence type="ECO:0000256" key="5">
    <source>
        <dbReference type="ARBA" id="ARBA00022723"/>
    </source>
</evidence>
<dbReference type="GO" id="GO:0005506">
    <property type="term" value="F:iron ion binding"/>
    <property type="evidence" value="ECO:0007669"/>
    <property type="project" value="InterPro"/>
</dbReference>
<keyword evidence="12" id="KW-1185">Reference proteome</keyword>
<dbReference type="GO" id="GO:0009055">
    <property type="term" value="F:electron transfer activity"/>
    <property type="evidence" value="ECO:0007669"/>
    <property type="project" value="InterPro"/>
</dbReference>
<keyword evidence="3 8" id="KW-0349">Heme</keyword>
<evidence type="ECO:0000313" key="11">
    <source>
        <dbReference type="EMBL" id="PHP28245.1"/>
    </source>
</evidence>
<proteinExistence type="predicted"/>
<dbReference type="PROSITE" id="PS51007">
    <property type="entry name" value="CYTC"/>
    <property type="match status" value="1"/>
</dbReference>
<keyword evidence="7 8" id="KW-0408">Iron</keyword>
<protein>
    <recommendedName>
        <fullName evidence="10">Cytochrome c domain-containing protein</fullName>
    </recommendedName>
</protein>
<evidence type="ECO:0000259" key="10">
    <source>
        <dbReference type="PROSITE" id="PS51007"/>
    </source>
</evidence>
<dbReference type="OrthoDB" id="9805828at2"/>
<evidence type="ECO:0000256" key="4">
    <source>
        <dbReference type="ARBA" id="ARBA00022660"/>
    </source>
</evidence>
<keyword evidence="2" id="KW-0813">Transport</keyword>
<dbReference type="InterPro" id="IPR009056">
    <property type="entry name" value="Cyt_c-like_dom"/>
</dbReference>
<keyword evidence="6" id="KW-0249">Electron transport</keyword>
<comment type="cofactor">
    <cofactor evidence="1">
        <name>heme c</name>
        <dbReference type="ChEBI" id="CHEBI:61717"/>
    </cofactor>
</comment>
<evidence type="ECO:0000256" key="8">
    <source>
        <dbReference type="PROSITE-ProRule" id="PRU00433"/>
    </source>
</evidence>
<comment type="caution">
    <text evidence="11">The sequence shown here is derived from an EMBL/GenBank/DDBJ whole genome shotgun (WGS) entry which is preliminary data.</text>
</comment>
<sequence>MGLALATAMGGGAAAAPDHERGRALFNDNALMPCSACHALADAEAEGAVGPDLDEFAPTIDQVRAAVTSGIGIMPAFSEDLGEDEIEAISAYVAGVTGAAEPEGSKAEMPSDPDTTDAS</sequence>
<feature type="region of interest" description="Disordered" evidence="9">
    <location>
        <begin position="99"/>
        <end position="119"/>
    </location>
</feature>
<keyword evidence="5 8" id="KW-0479">Metal-binding</keyword>
<evidence type="ECO:0000256" key="3">
    <source>
        <dbReference type="ARBA" id="ARBA00022617"/>
    </source>
</evidence>
<dbReference type="SUPFAM" id="SSF46626">
    <property type="entry name" value="Cytochrome c"/>
    <property type="match status" value="1"/>
</dbReference>
<dbReference type="Pfam" id="PF13442">
    <property type="entry name" value="Cytochrome_CBB3"/>
    <property type="match status" value="1"/>
</dbReference>
<organism evidence="11 12">
    <name type="scientific">Limimaricola cinnabarinus</name>
    <dbReference type="NCBI Taxonomy" id="1125964"/>
    <lineage>
        <taxon>Bacteria</taxon>
        <taxon>Pseudomonadati</taxon>
        <taxon>Pseudomonadota</taxon>
        <taxon>Alphaproteobacteria</taxon>
        <taxon>Rhodobacterales</taxon>
        <taxon>Paracoccaceae</taxon>
        <taxon>Limimaricola</taxon>
    </lineage>
</organism>
<accession>A0A2G1MHL8</accession>
<evidence type="ECO:0000256" key="1">
    <source>
        <dbReference type="ARBA" id="ARBA00001926"/>
    </source>
</evidence>
<evidence type="ECO:0000256" key="7">
    <source>
        <dbReference type="ARBA" id="ARBA00023004"/>
    </source>
</evidence>
<gene>
    <name evidence="11" type="ORF">CJ301_07495</name>
</gene>
<dbReference type="EMBL" id="NQWH01000008">
    <property type="protein sequence ID" value="PHP28245.1"/>
    <property type="molecule type" value="Genomic_DNA"/>
</dbReference>
<evidence type="ECO:0000256" key="9">
    <source>
        <dbReference type="SAM" id="MobiDB-lite"/>
    </source>
</evidence>
<evidence type="ECO:0000256" key="2">
    <source>
        <dbReference type="ARBA" id="ARBA00022448"/>
    </source>
</evidence>